<gene>
    <name evidence="1" type="ordered locus">Amico_1140</name>
</gene>
<evidence type="ECO:0000313" key="2">
    <source>
        <dbReference type="Proteomes" id="UP000002366"/>
    </source>
</evidence>
<dbReference type="AlphaFoldDB" id="D5EFD1"/>
<keyword evidence="2" id="KW-1185">Reference proteome</keyword>
<dbReference type="STRING" id="572547.Amico_1140"/>
<protein>
    <recommendedName>
        <fullName evidence="3">Helix-turn-helix domain-containing protein</fullName>
    </recommendedName>
</protein>
<evidence type="ECO:0000313" key="1">
    <source>
        <dbReference type="EMBL" id="ADE57263.1"/>
    </source>
</evidence>
<proteinExistence type="predicted"/>
<dbReference type="RefSeq" id="WP_013048526.1">
    <property type="nucleotide sequence ID" value="NC_014011.1"/>
</dbReference>
<evidence type="ECO:0008006" key="3">
    <source>
        <dbReference type="Google" id="ProtNLM"/>
    </source>
</evidence>
<name>D5EFD1_AMICL</name>
<accession>D5EFD1</accession>
<dbReference type="Proteomes" id="UP000002366">
    <property type="component" value="Chromosome"/>
</dbReference>
<sequence>MGIDEHIKKLVQVEVQKAVSAAVSKLQPEPPTEKIEPTWLTAKDFCAYYGVARSTLQRMKEQDRVDVLYGGGRMVRYRWKTKFGRAEENVS</sequence>
<dbReference type="KEGG" id="aco:Amico_1140"/>
<reference evidence="1 2" key="1">
    <citation type="journal article" date="2010" name="Stand. Genomic Sci.">
        <title>Complete genome sequence of Aminobacterium colombiense type strain (ALA-1).</title>
        <authorList>
            <person name="Chertkov O."/>
            <person name="Sikorski J."/>
            <person name="Brambilla E."/>
            <person name="Lapidus A."/>
            <person name="Copeland A."/>
            <person name="Glavina Del Rio T."/>
            <person name="Nolan M."/>
            <person name="Lucas S."/>
            <person name="Tice H."/>
            <person name="Cheng J.F."/>
            <person name="Han C."/>
            <person name="Detter J.C."/>
            <person name="Bruce D."/>
            <person name="Tapia R."/>
            <person name="Goodwin L."/>
            <person name="Pitluck S."/>
            <person name="Liolios K."/>
            <person name="Ivanova N."/>
            <person name="Mavromatis K."/>
            <person name="Ovchinnikova G."/>
            <person name="Pati A."/>
            <person name="Chen A."/>
            <person name="Palaniappan K."/>
            <person name="Land M."/>
            <person name="Hauser L."/>
            <person name="Chang Y.J."/>
            <person name="Jeffries C.D."/>
            <person name="Spring S."/>
            <person name="Rohde M."/>
            <person name="Goker M."/>
            <person name="Bristow J."/>
            <person name="Eisen J.A."/>
            <person name="Markowitz V."/>
            <person name="Hugenholtz P."/>
            <person name="Kyrpides N.C."/>
            <person name="Klenk H.P."/>
        </authorList>
    </citation>
    <scope>NUCLEOTIDE SEQUENCE [LARGE SCALE GENOMIC DNA]</scope>
    <source>
        <strain evidence="2">DSM 12261 / ALA-1</strain>
    </source>
</reference>
<dbReference type="EMBL" id="CP001997">
    <property type="protein sequence ID" value="ADE57263.1"/>
    <property type="molecule type" value="Genomic_DNA"/>
</dbReference>
<dbReference type="HOGENOM" id="CLU_2420519_0_0_0"/>
<organism evidence="1 2">
    <name type="scientific">Aminobacterium colombiense (strain DSM 12261 / ALA-1)</name>
    <dbReference type="NCBI Taxonomy" id="572547"/>
    <lineage>
        <taxon>Bacteria</taxon>
        <taxon>Thermotogati</taxon>
        <taxon>Synergistota</taxon>
        <taxon>Synergistia</taxon>
        <taxon>Synergistales</taxon>
        <taxon>Aminobacteriaceae</taxon>
        <taxon>Aminobacterium</taxon>
    </lineage>
</organism>